<feature type="transmembrane region" description="Helical" evidence="5">
    <location>
        <begin position="327"/>
        <end position="346"/>
    </location>
</feature>
<evidence type="ECO:0000256" key="2">
    <source>
        <dbReference type="ARBA" id="ARBA00022692"/>
    </source>
</evidence>
<evidence type="ECO:0000313" key="8">
    <source>
        <dbReference type="Proteomes" id="UP001066276"/>
    </source>
</evidence>
<evidence type="ECO:0000313" key="7">
    <source>
        <dbReference type="EMBL" id="KAJ1147821.1"/>
    </source>
</evidence>
<dbReference type="GO" id="GO:0016020">
    <property type="term" value="C:membrane"/>
    <property type="evidence" value="ECO:0007669"/>
    <property type="project" value="UniProtKB-SubCell"/>
</dbReference>
<comment type="caution">
    <text evidence="7">The sequence shown here is derived from an EMBL/GenBank/DDBJ whole genome shotgun (WGS) entry which is preliminary data.</text>
</comment>
<dbReference type="Pfam" id="PF00083">
    <property type="entry name" value="Sugar_tr"/>
    <property type="match status" value="1"/>
</dbReference>
<name>A0AAV7R8T0_PLEWA</name>
<feature type="transmembrane region" description="Helical" evidence="5">
    <location>
        <begin position="68"/>
        <end position="85"/>
    </location>
</feature>
<feature type="transmembrane region" description="Helical" evidence="5">
    <location>
        <begin position="118"/>
        <end position="140"/>
    </location>
</feature>
<feature type="transmembrane region" description="Helical" evidence="5">
    <location>
        <begin position="385"/>
        <end position="405"/>
    </location>
</feature>
<protein>
    <recommendedName>
        <fullName evidence="6">Major facilitator superfamily (MFS) profile domain-containing protein</fullName>
    </recommendedName>
</protein>
<sequence length="469" mass="52947">MYREPQGHLLDRSYWGPPNNSTWGPPNASNLQSCRDGWVYDHSQFTSTIATQWDLVCEQKWLNKASSTFFFIGVMVGAILNGYLSDRYGRRTMLLVCSVLTLVFEVTAAASVNYPMFAVFRSLSGMSLSAVPVVTTALSVEWVEVKHRFKAWCMSSIFWPIGIMLLSLVAYLIRDWRWLLIAAMSPYVFIIISIWWLPESARWLLTKGKVKEAHTLLVRCSSMNSQAHLSSRINTEVLSKIAEDENARTHYSFVNLFRTREMRKISICTGLVWFGVAFSYYGISLNITGFGLDMYMTNFIYGAIEIPFRLGLYVFMKKRSRRQIQAWSILVAGSFIGINTMIPVSLGPLQTTIATLGKGFSGAAFTVLYLYTAELYPTVLRQNGIGYNLFLSRIGVSLAPLILLLDEVWKVLPQVIYCSVAIACGLVAFLLPETLNVGLPDTVKDVEETRSKTICPTKDPREDVHSHKF</sequence>
<reference evidence="7" key="1">
    <citation type="journal article" date="2022" name="bioRxiv">
        <title>Sequencing and chromosome-scale assembly of the giantPleurodeles waltlgenome.</title>
        <authorList>
            <person name="Brown T."/>
            <person name="Elewa A."/>
            <person name="Iarovenko S."/>
            <person name="Subramanian E."/>
            <person name="Araus A.J."/>
            <person name="Petzold A."/>
            <person name="Susuki M."/>
            <person name="Suzuki K.-i.T."/>
            <person name="Hayashi T."/>
            <person name="Toyoda A."/>
            <person name="Oliveira C."/>
            <person name="Osipova E."/>
            <person name="Leigh N.D."/>
            <person name="Simon A."/>
            <person name="Yun M.H."/>
        </authorList>
    </citation>
    <scope>NUCLEOTIDE SEQUENCE</scope>
    <source>
        <strain evidence="7">20211129_DDA</strain>
        <tissue evidence="7">Liver</tissue>
    </source>
</reference>
<feature type="transmembrane region" description="Helical" evidence="5">
    <location>
        <begin position="411"/>
        <end position="431"/>
    </location>
</feature>
<keyword evidence="4 5" id="KW-0472">Membrane</keyword>
<dbReference type="PANTHER" id="PTHR24064">
    <property type="entry name" value="SOLUTE CARRIER FAMILY 22 MEMBER"/>
    <property type="match status" value="1"/>
</dbReference>
<feature type="transmembrane region" description="Helical" evidence="5">
    <location>
        <begin position="152"/>
        <end position="173"/>
    </location>
</feature>
<organism evidence="7 8">
    <name type="scientific">Pleurodeles waltl</name>
    <name type="common">Iberian ribbed newt</name>
    <dbReference type="NCBI Taxonomy" id="8319"/>
    <lineage>
        <taxon>Eukaryota</taxon>
        <taxon>Metazoa</taxon>
        <taxon>Chordata</taxon>
        <taxon>Craniata</taxon>
        <taxon>Vertebrata</taxon>
        <taxon>Euteleostomi</taxon>
        <taxon>Amphibia</taxon>
        <taxon>Batrachia</taxon>
        <taxon>Caudata</taxon>
        <taxon>Salamandroidea</taxon>
        <taxon>Salamandridae</taxon>
        <taxon>Pleurodelinae</taxon>
        <taxon>Pleurodeles</taxon>
    </lineage>
</organism>
<dbReference type="InterPro" id="IPR036259">
    <property type="entry name" value="MFS_trans_sf"/>
</dbReference>
<feature type="transmembrane region" description="Helical" evidence="5">
    <location>
        <begin position="295"/>
        <end position="315"/>
    </location>
</feature>
<evidence type="ECO:0000259" key="6">
    <source>
        <dbReference type="PROSITE" id="PS50850"/>
    </source>
</evidence>
<evidence type="ECO:0000256" key="4">
    <source>
        <dbReference type="ARBA" id="ARBA00023136"/>
    </source>
</evidence>
<dbReference type="Proteomes" id="UP001066276">
    <property type="component" value="Chromosome 5"/>
</dbReference>
<feature type="transmembrane region" description="Helical" evidence="5">
    <location>
        <begin position="265"/>
        <end position="283"/>
    </location>
</feature>
<keyword evidence="8" id="KW-1185">Reference proteome</keyword>
<keyword evidence="3 5" id="KW-1133">Transmembrane helix</keyword>
<feature type="transmembrane region" description="Helical" evidence="5">
    <location>
        <begin position="179"/>
        <end position="197"/>
    </location>
</feature>
<dbReference type="PROSITE" id="PS50850">
    <property type="entry name" value="MFS"/>
    <property type="match status" value="1"/>
</dbReference>
<dbReference type="SUPFAM" id="SSF103473">
    <property type="entry name" value="MFS general substrate transporter"/>
    <property type="match status" value="1"/>
</dbReference>
<evidence type="ECO:0000256" key="1">
    <source>
        <dbReference type="ARBA" id="ARBA00004141"/>
    </source>
</evidence>
<dbReference type="InterPro" id="IPR005828">
    <property type="entry name" value="MFS_sugar_transport-like"/>
</dbReference>
<gene>
    <name evidence="7" type="ORF">NDU88_000676</name>
</gene>
<dbReference type="EMBL" id="JANPWB010000009">
    <property type="protein sequence ID" value="KAJ1147821.1"/>
    <property type="molecule type" value="Genomic_DNA"/>
</dbReference>
<dbReference type="AlphaFoldDB" id="A0AAV7R8T0"/>
<feature type="transmembrane region" description="Helical" evidence="5">
    <location>
        <begin position="352"/>
        <end position="373"/>
    </location>
</feature>
<dbReference type="Gene3D" id="1.20.1250.20">
    <property type="entry name" value="MFS general substrate transporter like domains"/>
    <property type="match status" value="1"/>
</dbReference>
<dbReference type="InterPro" id="IPR020846">
    <property type="entry name" value="MFS_dom"/>
</dbReference>
<keyword evidence="2 5" id="KW-0812">Transmembrane</keyword>
<accession>A0AAV7R8T0</accession>
<proteinExistence type="predicted"/>
<feature type="transmembrane region" description="Helical" evidence="5">
    <location>
        <begin position="92"/>
        <end position="112"/>
    </location>
</feature>
<comment type="subcellular location">
    <subcellularLocation>
        <location evidence="1">Membrane</location>
        <topology evidence="1">Multi-pass membrane protein</topology>
    </subcellularLocation>
</comment>
<evidence type="ECO:0000256" key="5">
    <source>
        <dbReference type="SAM" id="Phobius"/>
    </source>
</evidence>
<evidence type="ECO:0000256" key="3">
    <source>
        <dbReference type="ARBA" id="ARBA00022989"/>
    </source>
</evidence>
<feature type="domain" description="Major facilitator superfamily (MFS) profile" evidence="6">
    <location>
        <begin position="1"/>
        <end position="435"/>
    </location>
</feature>
<dbReference type="GO" id="GO:0022857">
    <property type="term" value="F:transmembrane transporter activity"/>
    <property type="evidence" value="ECO:0007669"/>
    <property type="project" value="InterPro"/>
</dbReference>